<comment type="caution">
    <text evidence="2">The sequence shown here is derived from an EMBL/GenBank/DDBJ whole genome shotgun (WGS) entry which is preliminary data.</text>
</comment>
<organism evidence="2">
    <name type="scientific">marine sediment metagenome</name>
    <dbReference type="NCBI Taxonomy" id="412755"/>
    <lineage>
        <taxon>unclassified sequences</taxon>
        <taxon>metagenomes</taxon>
        <taxon>ecological metagenomes</taxon>
    </lineage>
</organism>
<proteinExistence type="predicted"/>
<sequence>MRALVTGSDGFLGRHIVPRLELIGYKVVPVPARLEECLGIIGSTMDPFDVVIHLAANIQNIDARMKMGVRAYHDIHLDFLMAEYVQSRPPTQCYIYPSSCAIDSPEDPYAWVKRTGEEFCKALRKNKDLNVLTLRPFSGYGVDQTDQYPFRAILSRALNEENPLTVWGTGSQVRDFIHVDDLADAFIWLINEGIYSSRPIEIGTGVGTNMLDLAKMIANAVGYSPEIKPMVEKAQASWKRVAGCNPEATDIRQLGWKCQTSLYEGVQTAVRTAVNERVDR</sequence>
<feature type="non-terminal residue" evidence="2">
    <location>
        <position position="1"/>
    </location>
</feature>
<evidence type="ECO:0000259" key="1">
    <source>
        <dbReference type="Pfam" id="PF01370"/>
    </source>
</evidence>
<feature type="domain" description="NAD-dependent epimerase/dehydratase" evidence="1">
    <location>
        <begin position="3"/>
        <end position="192"/>
    </location>
</feature>
<dbReference type="InterPro" id="IPR001509">
    <property type="entry name" value="Epimerase_deHydtase"/>
</dbReference>
<dbReference type="InterPro" id="IPR050177">
    <property type="entry name" value="Lipid_A_modif_metabolic_enz"/>
</dbReference>
<reference evidence="2" key="1">
    <citation type="journal article" date="2015" name="Nature">
        <title>Complex archaea that bridge the gap between prokaryotes and eukaryotes.</title>
        <authorList>
            <person name="Spang A."/>
            <person name="Saw J.H."/>
            <person name="Jorgensen S.L."/>
            <person name="Zaremba-Niedzwiedzka K."/>
            <person name="Martijn J."/>
            <person name="Lind A.E."/>
            <person name="van Eijk R."/>
            <person name="Schleper C."/>
            <person name="Guy L."/>
            <person name="Ettema T.J."/>
        </authorList>
    </citation>
    <scope>NUCLEOTIDE SEQUENCE</scope>
</reference>
<dbReference type="EMBL" id="LAZR01068902">
    <property type="protein sequence ID" value="KKK48767.1"/>
    <property type="molecule type" value="Genomic_DNA"/>
</dbReference>
<protein>
    <recommendedName>
        <fullName evidence="1">NAD-dependent epimerase/dehydratase domain-containing protein</fullName>
    </recommendedName>
</protein>
<dbReference type="SUPFAM" id="SSF51735">
    <property type="entry name" value="NAD(P)-binding Rossmann-fold domains"/>
    <property type="match status" value="1"/>
</dbReference>
<dbReference type="Pfam" id="PF01370">
    <property type="entry name" value="Epimerase"/>
    <property type="match status" value="1"/>
</dbReference>
<dbReference type="PANTHER" id="PTHR43245:SF13">
    <property type="entry name" value="UDP-D-APIOSE_UDP-D-XYLOSE SYNTHASE 2"/>
    <property type="match status" value="1"/>
</dbReference>
<accession>A0A0F8VWQ8</accession>
<dbReference type="InterPro" id="IPR036291">
    <property type="entry name" value="NAD(P)-bd_dom_sf"/>
</dbReference>
<dbReference type="Gene3D" id="3.90.25.10">
    <property type="entry name" value="UDP-galactose 4-epimerase, domain 1"/>
    <property type="match status" value="1"/>
</dbReference>
<evidence type="ECO:0000313" key="2">
    <source>
        <dbReference type="EMBL" id="KKK48767.1"/>
    </source>
</evidence>
<dbReference type="AlphaFoldDB" id="A0A0F8VWQ8"/>
<name>A0A0F8VWQ8_9ZZZZ</name>
<gene>
    <name evidence="2" type="ORF">LCGC14_3141810</name>
</gene>
<dbReference type="PANTHER" id="PTHR43245">
    <property type="entry name" value="BIFUNCTIONAL POLYMYXIN RESISTANCE PROTEIN ARNA"/>
    <property type="match status" value="1"/>
</dbReference>
<dbReference type="Gene3D" id="3.40.50.720">
    <property type="entry name" value="NAD(P)-binding Rossmann-like Domain"/>
    <property type="match status" value="1"/>
</dbReference>